<sequence>MQSPASFAVASSSLQPGVTPAPGESRPTSYIDLTGPAAPQNARPMPMPTPIQHVQDGKADVAEYNPYQ</sequence>
<evidence type="ECO:0000256" key="1">
    <source>
        <dbReference type="SAM" id="MobiDB-lite"/>
    </source>
</evidence>
<protein>
    <submittedName>
        <fullName evidence="2">Uncharacterized protein</fullName>
    </submittedName>
</protein>
<keyword evidence="3" id="KW-1185">Reference proteome</keyword>
<organism evidence="2 3">
    <name type="scientific">Candolleomyces eurysporus</name>
    <dbReference type="NCBI Taxonomy" id="2828524"/>
    <lineage>
        <taxon>Eukaryota</taxon>
        <taxon>Fungi</taxon>
        <taxon>Dikarya</taxon>
        <taxon>Basidiomycota</taxon>
        <taxon>Agaricomycotina</taxon>
        <taxon>Agaricomycetes</taxon>
        <taxon>Agaricomycetidae</taxon>
        <taxon>Agaricales</taxon>
        <taxon>Agaricineae</taxon>
        <taxon>Psathyrellaceae</taxon>
        <taxon>Candolleomyces</taxon>
    </lineage>
</organism>
<feature type="compositionally biased region" description="Polar residues" evidence="1">
    <location>
        <begin position="1"/>
        <end position="16"/>
    </location>
</feature>
<proteinExistence type="predicted"/>
<dbReference type="AlphaFoldDB" id="A0A9W8J1U2"/>
<feature type="region of interest" description="Disordered" evidence="1">
    <location>
        <begin position="1"/>
        <end position="68"/>
    </location>
</feature>
<evidence type="ECO:0000313" key="3">
    <source>
        <dbReference type="Proteomes" id="UP001140091"/>
    </source>
</evidence>
<accession>A0A9W8J1U2</accession>
<feature type="non-terminal residue" evidence="2">
    <location>
        <position position="68"/>
    </location>
</feature>
<name>A0A9W8J1U2_9AGAR</name>
<dbReference type="Proteomes" id="UP001140091">
    <property type="component" value="Unassembled WGS sequence"/>
</dbReference>
<dbReference type="EMBL" id="JANBPK010001049">
    <property type="protein sequence ID" value="KAJ2926702.1"/>
    <property type="molecule type" value="Genomic_DNA"/>
</dbReference>
<comment type="caution">
    <text evidence="2">The sequence shown here is derived from an EMBL/GenBank/DDBJ whole genome shotgun (WGS) entry which is preliminary data.</text>
</comment>
<gene>
    <name evidence="2" type="ORF">H1R20_g10412</name>
</gene>
<evidence type="ECO:0000313" key="2">
    <source>
        <dbReference type="EMBL" id="KAJ2926702.1"/>
    </source>
</evidence>
<reference evidence="2" key="1">
    <citation type="submission" date="2022-06" db="EMBL/GenBank/DDBJ databases">
        <title>Genome Sequence of Candolleomyces eurysporus.</title>
        <authorList>
            <person name="Buettner E."/>
        </authorList>
    </citation>
    <scope>NUCLEOTIDE SEQUENCE</scope>
    <source>
        <strain evidence="2">VTCC 930004</strain>
    </source>
</reference>